<accession>D3LWH5</accession>
<keyword evidence="3" id="KW-0479">Metal-binding</keyword>
<dbReference type="GO" id="GO:0006508">
    <property type="term" value="P:proteolysis"/>
    <property type="evidence" value="ECO:0007669"/>
    <property type="project" value="UniProtKB-KW"/>
</dbReference>
<protein>
    <submittedName>
        <fullName evidence="9">DNA repair protein RadC</fullName>
    </submittedName>
</protein>
<dbReference type="EMBL" id="AFIJ01000044">
    <property type="protein sequence ID" value="EGL38392.1"/>
    <property type="molecule type" value="Genomic_DNA"/>
</dbReference>
<dbReference type="GO" id="GO:0008237">
    <property type="term" value="F:metallopeptidase activity"/>
    <property type="evidence" value="ECO:0007669"/>
    <property type="project" value="UniProtKB-KW"/>
</dbReference>
<comment type="caution">
    <text evidence="9">The sequence shown here is derived from an EMBL/GenBank/DDBJ whole genome shotgun (WGS) entry which is preliminary data.</text>
</comment>
<evidence type="ECO:0000313" key="9">
    <source>
        <dbReference type="EMBL" id="EFD93456.1"/>
    </source>
</evidence>
<evidence type="ECO:0000256" key="2">
    <source>
        <dbReference type="ARBA" id="ARBA00022670"/>
    </source>
</evidence>
<evidence type="ECO:0000259" key="8">
    <source>
        <dbReference type="PROSITE" id="PS50249"/>
    </source>
</evidence>
<evidence type="ECO:0000256" key="4">
    <source>
        <dbReference type="ARBA" id="ARBA00022801"/>
    </source>
</evidence>
<dbReference type="InterPro" id="IPR025657">
    <property type="entry name" value="RadC_JAB"/>
</dbReference>
<dbReference type="CDD" id="cd08071">
    <property type="entry name" value="MPN_DUF2466"/>
    <property type="match status" value="1"/>
</dbReference>
<evidence type="ECO:0000313" key="11">
    <source>
        <dbReference type="Proteomes" id="UP000003242"/>
    </source>
</evidence>
<organism evidence="9 11">
    <name type="scientific">Megasphaera lornae</name>
    <dbReference type="NCBI Taxonomy" id="1000568"/>
    <lineage>
        <taxon>Bacteria</taxon>
        <taxon>Bacillati</taxon>
        <taxon>Bacillota</taxon>
        <taxon>Negativicutes</taxon>
        <taxon>Veillonellales</taxon>
        <taxon>Veillonellaceae</taxon>
        <taxon>Megasphaera</taxon>
    </lineage>
</organism>
<evidence type="ECO:0000256" key="3">
    <source>
        <dbReference type="ARBA" id="ARBA00022723"/>
    </source>
</evidence>
<dbReference type="PANTHER" id="PTHR30471:SF3">
    <property type="entry name" value="UPF0758 PROTEIN YEES-RELATED"/>
    <property type="match status" value="1"/>
</dbReference>
<dbReference type="Proteomes" id="UP000003242">
    <property type="component" value="Unassembled WGS sequence"/>
</dbReference>
<dbReference type="Proteomes" id="UP000004018">
    <property type="component" value="Unassembled WGS sequence"/>
</dbReference>
<dbReference type="AlphaFoldDB" id="D3LWH5"/>
<dbReference type="NCBIfam" id="NF000642">
    <property type="entry name" value="PRK00024.1"/>
    <property type="match status" value="1"/>
</dbReference>
<evidence type="ECO:0000256" key="1">
    <source>
        <dbReference type="ARBA" id="ARBA00010243"/>
    </source>
</evidence>
<evidence type="ECO:0000256" key="6">
    <source>
        <dbReference type="ARBA" id="ARBA00023049"/>
    </source>
</evidence>
<dbReference type="Pfam" id="PF04002">
    <property type="entry name" value="RadC"/>
    <property type="match status" value="1"/>
</dbReference>
<dbReference type="InterPro" id="IPR001405">
    <property type="entry name" value="UPF0758"/>
</dbReference>
<dbReference type="PROSITE" id="PS50249">
    <property type="entry name" value="MPN"/>
    <property type="match status" value="1"/>
</dbReference>
<keyword evidence="2" id="KW-0645">Protease</keyword>
<keyword evidence="4" id="KW-0378">Hydrolase</keyword>
<evidence type="ECO:0000256" key="5">
    <source>
        <dbReference type="ARBA" id="ARBA00022833"/>
    </source>
</evidence>
<reference evidence="9" key="2">
    <citation type="submission" date="2009-12" db="EMBL/GenBank/DDBJ databases">
        <authorList>
            <person name="Madupu R."/>
            <person name="Durkin A.S."/>
            <person name="Torralba M."/>
            <person name="Methe B."/>
            <person name="Sutton G.G."/>
            <person name="Strausberg R.L."/>
            <person name="Nelson K.E."/>
        </authorList>
    </citation>
    <scope>NUCLEOTIDE SEQUENCE</scope>
    <source>
        <strain evidence="9">28L</strain>
    </source>
</reference>
<comment type="similarity">
    <text evidence="1 7">Belongs to the UPF0758 family.</text>
</comment>
<reference evidence="10 12" key="3">
    <citation type="submission" date="2011-04" db="EMBL/GenBank/DDBJ databases">
        <authorList>
            <person name="Harkins D.M."/>
            <person name="Madupu R."/>
            <person name="Durkin A.S."/>
            <person name="Torralba M."/>
            <person name="Methe B."/>
            <person name="Sutton G.G."/>
            <person name="Nelson K.E."/>
        </authorList>
    </citation>
    <scope>NUCLEOTIDE SEQUENCE [LARGE SCALE GENOMIC DNA]</scope>
    <source>
        <strain evidence="10 12">UPII 199-6</strain>
    </source>
</reference>
<reference evidence="11" key="1">
    <citation type="submission" date="2009-12" db="EMBL/GenBank/DDBJ databases">
        <title>Sequence of Clostridiales genomosp. BVAB3 str. UPII9-5.</title>
        <authorList>
            <person name="Madupu R."/>
            <person name="Durkin A.S."/>
            <person name="Torralba M."/>
            <person name="Methe B."/>
            <person name="Sutton G.G."/>
            <person name="Strausberg R.L."/>
            <person name="Nelson K.E."/>
        </authorList>
    </citation>
    <scope>NUCLEOTIDE SEQUENCE [LARGE SCALE GENOMIC DNA]</scope>
    <source>
        <strain evidence="11">28L</strain>
    </source>
</reference>
<dbReference type="Pfam" id="PF20582">
    <property type="entry name" value="UPF0758_N"/>
    <property type="match status" value="1"/>
</dbReference>
<gene>
    <name evidence="10" type="primary">radC</name>
    <name evidence="9" type="ORF">HMPREF0889_0415</name>
    <name evidence="10" type="ORF">HMPREF1039_1515</name>
</gene>
<dbReference type="SUPFAM" id="SSF102712">
    <property type="entry name" value="JAB1/MPN domain"/>
    <property type="match status" value="1"/>
</dbReference>
<feature type="domain" description="MPN" evidence="8">
    <location>
        <begin position="107"/>
        <end position="229"/>
    </location>
</feature>
<dbReference type="RefSeq" id="WP_007391766.1">
    <property type="nucleotide sequence ID" value="NZ_ADGP01000028.1"/>
</dbReference>
<evidence type="ECO:0000256" key="7">
    <source>
        <dbReference type="RuleBase" id="RU003797"/>
    </source>
</evidence>
<keyword evidence="6" id="KW-0482">Metalloprotease</keyword>
<proteinExistence type="inferred from homology"/>
<dbReference type="InterPro" id="IPR020891">
    <property type="entry name" value="UPF0758_CS"/>
</dbReference>
<sequence>MSTLLRQSLTCDLPREKFVRHGTAGVTERDLLAILLRTGTRGLSVLELADAVLRQLPQENIYYLGESSVADLCRIRGIGQDKAITLCAAVELGRRIAKQRVKQQAPDFSTPQAIAEYVMEDMRTALQERFAVVFLSVKNRLITVQTLSVGTLNASLARARDVFRLAMQYNAASVVLVHNHPSGDPEPSREDILLTKQIVKAGEIMGIPVLDHIIIGDGTFVSLCERGHV</sequence>
<dbReference type="PROSITE" id="PS01302">
    <property type="entry name" value="UPF0758"/>
    <property type="match status" value="1"/>
</dbReference>
<dbReference type="EMBL" id="ADGP01000028">
    <property type="protein sequence ID" value="EFD93456.1"/>
    <property type="molecule type" value="Genomic_DNA"/>
</dbReference>
<dbReference type="InterPro" id="IPR046778">
    <property type="entry name" value="UPF0758_N"/>
</dbReference>
<dbReference type="Gene3D" id="3.40.140.10">
    <property type="entry name" value="Cytidine Deaminase, domain 2"/>
    <property type="match status" value="1"/>
</dbReference>
<evidence type="ECO:0000313" key="10">
    <source>
        <dbReference type="EMBL" id="EGL38392.1"/>
    </source>
</evidence>
<dbReference type="eggNOG" id="COG2003">
    <property type="taxonomic scope" value="Bacteria"/>
</dbReference>
<name>D3LWH5_9FIRM</name>
<keyword evidence="12" id="KW-1185">Reference proteome</keyword>
<dbReference type="PANTHER" id="PTHR30471">
    <property type="entry name" value="DNA REPAIR PROTEIN RADC"/>
    <property type="match status" value="1"/>
</dbReference>
<dbReference type="NCBIfam" id="TIGR00608">
    <property type="entry name" value="radc"/>
    <property type="match status" value="1"/>
</dbReference>
<keyword evidence="5" id="KW-0862">Zinc</keyword>
<dbReference type="InterPro" id="IPR037518">
    <property type="entry name" value="MPN"/>
</dbReference>
<evidence type="ECO:0000313" key="12">
    <source>
        <dbReference type="Proteomes" id="UP000004018"/>
    </source>
</evidence>
<dbReference type="GO" id="GO:0046872">
    <property type="term" value="F:metal ion binding"/>
    <property type="evidence" value="ECO:0007669"/>
    <property type="project" value="UniProtKB-KW"/>
</dbReference>
<dbReference type="STRING" id="699218.HMPREF0889_0415"/>
<dbReference type="OrthoDB" id="9804482at2"/>